<dbReference type="InterPro" id="IPR001920">
    <property type="entry name" value="Asp/Glu_race"/>
</dbReference>
<keyword evidence="4 7" id="KW-0573">Peptidoglycan synthesis</keyword>
<dbReference type="EC" id="5.1.1.3" evidence="2 7"/>
<keyword evidence="9" id="KW-1185">Reference proteome</keyword>
<keyword evidence="3 7" id="KW-0133">Cell shape</keyword>
<dbReference type="GO" id="GO:0009252">
    <property type="term" value="P:peptidoglycan biosynthetic process"/>
    <property type="evidence" value="ECO:0007669"/>
    <property type="project" value="UniProtKB-UniRule"/>
</dbReference>
<dbReference type="HAMAP" id="MF_00258">
    <property type="entry name" value="Glu_racemase"/>
    <property type="match status" value="1"/>
</dbReference>
<protein>
    <recommendedName>
        <fullName evidence="2 7">Glutamate racemase</fullName>
        <ecNumber evidence="2 7">5.1.1.3</ecNumber>
    </recommendedName>
</protein>
<dbReference type="InterPro" id="IPR033134">
    <property type="entry name" value="Asp/Glu_racemase_AS_2"/>
</dbReference>
<gene>
    <name evidence="7" type="primary">murI</name>
    <name evidence="8" type="ORF">EV675_5067</name>
</gene>
<dbReference type="PROSITE" id="PS00924">
    <property type="entry name" value="ASP_GLU_RACEMASE_2"/>
    <property type="match status" value="1"/>
</dbReference>
<dbReference type="OrthoDB" id="9801055at2"/>
<dbReference type="Pfam" id="PF01177">
    <property type="entry name" value="Asp_Glu_race"/>
    <property type="match status" value="1"/>
</dbReference>
<dbReference type="PROSITE" id="PS00923">
    <property type="entry name" value="ASP_GLU_RACEMASE_1"/>
    <property type="match status" value="1"/>
</dbReference>
<organism evidence="8 9">
    <name type="scientific">Pigmentiphaga kullae</name>
    <dbReference type="NCBI Taxonomy" id="151784"/>
    <lineage>
        <taxon>Bacteria</taxon>
        <taxon>Pseudomonadati</taxon>
        <taxon>Pseudomonadota</taxon>
        <taxon>Betaproteobacteria</taxon>
        <taxon>Burkholderiales</taxon>
        <taxon>Alcaligenaceae</taxon>
        <taxon>Pigmentiphaga</taxon>
    </lineage>
</organism>
<dbReference type="PANTHER" id="PTHR21198:SF2">
    <property type="entry name" value="GLUTAMATE RACEMASE"/>
    <property type="match status" value="1"/>
</dbReference>
<dbReference type="NCBIfam" id="TIGR00067">
    <property type="entry name" value="glut_race"/>
    <property type="match status" value="1"/>
</dbReference>
<keyword evidence="5 7" id="KW-0413">Isomerase</keyword>
<feature type="binding site" evidence="7">
    <location>
        <begin position="14"/>
        <end position="15"/>
    </location>
    <ligand>
        <name>substrate</name>
    </ligand>
</feature>
<evidence type="ECO:0000256" key="1">
    <source>
        <dbReference type="ARBA" id="ARBA00001602"/>
    </source>
</evidence>
<sequence>MTTAAHDGPLGIFDSGVGGISVLSAIRQALPHEDLLYVADSGHLPYGEKTPAYIVSRALRLAEFFLSHRAKAVAIPCNTATAVAVEALRERYPDLPIVGIEPAVKPAARLTRSGVIGVLATTGTLLSDRFHALVRREAPDVEVLLKPCPGWVSLAEEGWTPDQDRLVAEPLAELVERGADVLVLGCTHFPFLIDPIRRHVGPDVAVLETGVPFARQLQRQLLARGLARETGEGGVTFMTSGDPAEAARRIARLTGQETAVARLPREYR</sequence>
<evidence type="ECO:0000256" key="2">
    <source>
        <dbReference type="ARBA" id="ARBA00013090"/>
    </source>
</evidence>
<dbReference type="EMBL" id="SGXC01000003">
    <property type="protein sequence ID" value="RZS78418.1"/>
    <property type="molecule type" value="Genomic_DNA"/>
</dbReference>
<dbReference type="GO" id="GO:0008360">
    <property type="term" value="P:regulation of cell shape"/>
    <property type="evidence" value="ECO:0007669"/>
    <property type="project" value="UniProtKB-KW"/>
</dbReference>
<evidence type="ECO:0000313" key="9">
    <source>
        <dbReference type="Proteomes" id="UP000292445"/>
    </source>
</evidence>
<dbReference type="InterPro" id="IPR018187">
    <property type="entry name" value="Asp/Glu_racemase_AS_1"/>
</dbReference>
<comment type="caution">
    <text evidence="8">The sequence shown here is derived from an EMBL/GenBank/DDBJ whole genome shotgun (WGS) entry which is preliminary data.</text>
</comment>
<dbReference type="GO" id="GO:0008881">
    <property type="term" value="F:glutamate racemase activity"/>
    <property type="evidence" value="ECO:0007669"/>
    <property type="project" value="UniProtKB-UniRule"/>
</dbReference>
<dbReference type="UniPathway" id="UPA00219"/>
<feature type="active site" description="Proton donor/acceptor" evidence="7">
    <location>
        <position position="77"/>
    </location>
</feature>
<feature type="active site" description="Proton donor/acceptor" evidence="7">
    <location>
        <position position="186"/>
    </location>
</feature>
<feature type="binding site" evidence="7">
    <location>
        <begin position="46"/>
        <end position="47"/>
    </location>
    <ligand>
        <name>substrate</name>
    </ligand>
</feature>
<dbReference type="Gene3D" id="3.40.50.1860">
    <property type="match status" value="2"/>
</dbReference>
<feature type="binding site" evidence="7">
    <location>
        <begin position="187"/>
        <end position="188"/>
    </location>
    <ligand>
        <name>substrate</name>
    </ligand>
</feature>
<dbReference type="PANTHER" id="PTHR21198">
    <property type="entry name" value="GLUTAMATE RACEMASE"/>
    <property type="match status" value="1"/>
</dbReference>
<dbReference type="SUPFAM" id="SSF53681">
    <property type="entry name" value="Aspartate/glutamate racemase"/>
    <property type="match status" value="2"/>
</dbReference>
<dbReference type="Proteomes" id="UP000292445">
    <property type="component" value="Unassembled WGS sequence"/>
</dbReference>
<comment type="pathway">
    <text evidence="7">Cell wall biogenesis; peptidoglycan biosynthesis.</text>
</comment>
<comment type="similarity">
    <text evidence="7">Belongs to the aspartate/glutamate racemases family.</text>
</comment>
<evidence type="ECO:0000256" key="7">
    <source>
        <dbReference type="HAMAP-Rule" id="MF_00258"/>
    </source>
</evidence>
<name>A0A4V2F2K0_9BURK</name>
<evidence type="ECO:0000313" key="8">
    <source>
        <dbReference type="EMBL" id="RZS78418.1"/>
    </source>
</evidence>
<proteinExistence type="inferred from homology"/>
<dbReference type="AlphaFoldDB" id="A0A4V2F2K0"/>
<reference evidence="8 9" key="1">
    <citation type="submission" date="2019-02" db="EMBL/GenBank/DDBJ databases">
        <title>Genomic Encyclopedia of Type Strains, Phase IV (KMG-IV): sequencing the most valuable type-strain genomes for metagenomic binning, comparative biology and taxonomic classification.</title>
        <authorList>
            <person name="Goeker M."/>
        </authorList>
    </citation>
    <scope>NUCLEOTIDE SEQUENCE [LARGE SCALE GENOMIC DNA]</scope>
    <source>
        <strain evidence="8 9">K24</strain>
    </source>
</reference>
<accession>A0A4V2F2K0</accession>
<evidence type="ECO:0000256" key="3">
    <source>
        <dbReference type="ARBA" id="ARBA00022960"/>
    </source>
</evidence>
<evidence type="ECO:0000256" key="4">
    <source>
        <dbReference type="ARBA" id="ARBA00022984"/>
    </source>
</evidence>
<evidence type="ECO:0000256" key="6">
    <source>
        <dbReference type="ARBA" id="ARBA00023316"/>
    </source>
</evidence>
<comment type="function">
    <text evidence="7">Provides the (R)-glutamate required for cell wall biosynthesis.</text>
</comment>
<dbReference type="InterPro" id="IPR004391">
    <property type="entry name" value="Glu_race"/>
</dbReference>
<comment type="catalytic activity">
    <reaction evidence="1 7">
        <text>L-glutamate = D-glutamate</text>
        <dbReference type="Rhea" id="RHEA:12813"/>
        <dbReference type="ChEBI" id="CHEBI:29985"/>
        <dbReference type="ChEBI" id="CHEBI:29986"/>
        <dbReference type="EC" id="5.1.1.3"/>
    </reaction>
</comment>
<feature type="binding site" evidence="7">
    <location>
        <begin position="78"/>
        <end position="79"/>
    </location>
    <ligand>
        <name>substrate</name>
    </ligand>
</feature>
<dbReference type="InterPro" id="IPR015942">
    <property type="entry name" value="Asp/Glu/hydantoin_racemase"/>
</dbReference>
<dbReference type="GO" id="GO:0071555">
    <property type="term" value="P:cell wall organization"/>
    <property type="evidence" value="ECO:0007669"/>
    <property type="project" value="UniProtKB-KW"/>
</dbReference>
<dbReference type="RefSeq" id="WP_130361171.1">
    <property type="nucleotide sequence ID" value="NZ_SGXC01000003.1"/>
</dbReference>
<keyword evidence="6 7" id="KW-0961">Cell wall biogenesis/degradation</keyword>
<evidence type="ECO:0000256" key="5">
    <source>
        <dbReference type="ARBA" id="ARBA00023235"/>
    </source>
</evidence>